<dbReference type="InterPro" id="IPR009003">
    <property type="entry name" value="Peptidase_S1_PA"/>
</dbReference>
<dbReference type="PRINTS" id="PR00722">
    <property type="entry name" value="CHYMOTRYPSIN"/>
</dbReference>
<dbReference type="EMBL" id="OV121138">
    <property type="protein sequence ID" value="CAH0560254.1"/>
    <property type="molecule type" value="Genomic_DNA"/>
</dbReference>
<feature type="signal peptide" evidence="7">
    <location>
        <begin position="1"/>
        <end position="18"/>
    </location>
</feature>
<proteinExistence type="inferred from homology"/>
<keyword evidence="7" id="KW-0732">Signal</keyword>
<keyword evidence="3 6" id="KW-0378">Hydrolase</keyword>
<keyword evidence="4 6" id="KW-0720">Serine protease</keyword>
<keyword evidence="5" id="KW-1015">Disulfide bond</keyword>
<evidence type="ECO:0000256" key="3">
    <source>
        <dbReference type="ARBA" id="ARBA00022801"/>
    </source>
</evidence>
<dbReference type="AlphaFoldDB" id="A0A9P0BD59"/>
<dbReference type="InterPro" id="IPR018114">
    <property type="entry name" value="TRYPSIN_HIS"/>
</dbReference>
<dbReference type="SMART" id="SM00020">
    <property type="entry name" value="Tryp_SPc"/>
    <property type="match status" value="1"/>
</dbReference>
<dbReference type="PROSITE" id="PS00135">
    <property type="entry name" value="TRYPSIN_SER"/>
    <property type="match status" value="1"/>
</dbReference>
<dbReference type="PANTHER" id="PTHR24276:SF91">
    <property type="entry name" value="AT26814P-RELATED"/>
    <property type="match status" value="1"/>
</dbReference>
<feature type="chain" id="PRO_5040105368" description="Peptidase S1 domain-containing protein" evidence="7">
    <location>
        <begin position="19"/>
        <end position="285"/>
    </location>
</feature>
<keyword evidence="10" id="KW-1185">Reference proteome</keyword>
<evidence type="ECO:0000313" key="10">
    <source>
        <dbReference type="Proteomes" id="UP001154078"/>
    </source>
</evidence>
<name>A0A9P0BD59_BRAAE</name>
<protein>
    <recommendedName>
        <fullName evidence="8">Peptidase S1 domain-containing protein</fullName>
    </recommendedName>
</protein>
<comment type="similarity">
    <text evidence="1">Belongs to the peptidase S1 family.</text>
</comment>
<feature type="domain" description="Peptidase S1" evidence="8">
    <location>
        <begin position="55"/>
        <end position="284"/>
    </location>
</feature>
<evidence type="ECO:0000256" key="6">
    <source>
        <dbReference type="RuleBase" id="RU363034"/>
    </source>
</evidence>
<dbReference type="InterPro" id="IPR043504">
    <property type="entry name" value="Peptidase_S1_PA_chymotrypsin"/>
</dbReference>
<dbReference type="InterPro" id="IPR050430">
    <property type="entry name" value="Peptidase_S1"/>
</dbReference>
<accession>A0A9P0BD59</accession>
<dbReference type="PROSITE" id="PS50240">
    <property type="entry name" value="TRYPSIN_DOM"/>
    <property type="match status" value="1"/>
</dbReference>
<evidence type="ECO:0000313" key="9">
    <source>
        <dbReference type="EMBL" id="CAH0560254.1"/>
    </source>
</evidence>
<dbReference type="GO" id="GO:0004252">
    <property type="term" value="F:serine-type endopeptidase activity"/>
    <property type="evidence" value="ECO:0007669"/>
    <property type="project" value="InterPro"/>
</dbReference>
<dbReference type="InterPro" id="IPR001314">
    <property type="entry name" value="Peptidase_S1A"/>
</dbReference>
<evidence type="ECO:0000259" key="8">
    <source>
        <dbReference type="PROSITE" id="PS50240"/>
    </source>
</evidence>
<dbReference type="SUPFAM" id="SSF50494">
    <property type="entry name" value="Trypsin-like serine proteases"/>
    <property type="match status" value="1"/>
</dbReference>
<gene>
    <name evidence="9" type="ORF">MELIAE_LOCUS10036</name>
</gene>
<dbReference type="Gene3D" id="2.40.10.10">
    <property type="entry name" value="Trypsin-like serine proteases"/>
    <property type="match status" value="1"/>
</dbReference>
<evidence type="ECO:0000256" key="7">
    <source>
        <dbReference type="SAM" id="SignalP"/>
    </source>
</evidence>
<dbReference type="PANTHER" id="PTHR24276">
    <property type="entry name" value="POLYSERASE-RELATED"/>
    <property type="match status" value="1"/>
</dbReference>
<dbReference type="OrthoDB" id="5565075at2759"/>
<evidence type="ECO:0000256" key="4">
    <source>
        <dbReference type="ARBA" id="ARBA00022825"/>
    </source>
</evidence>
<dbReference type="Proteomes" id="UP001154078">
    <property type="component" value="Chromosome 7"/>
</dbReference>
<evidence type="ECO:0000256" key="1">
    <source>
        <dbReference type="ARBA" id="ARBA00007664"/>
    </source>
</evidence>
<organism evidence="9 10">
    <name type="scientific">Brassicogethes aeneus</name>
    <name type="common">Rape pollen beetle</name>
    <name type="synonym">Meligethes aeneus</name>
    <dbReference type="NCBI Taxonomy" id="1431903"/>
    <lineage>
        <taxon>Eukaryota</taxon>
        <taxon>Metazoa</taxon>
        <taxon>Ecdysozoa</taxon>
        <taxon>Arthropoda</taxon>
        <taxon>Hexapoda</taxon>
        <taxon>Insecta</taxon>
        <taxon>Pterygota</taxon>
        <taxon>Neoptera</taxon>
        <taxon>Endopterygota</taxon>
        <taxon>Coleoptera</taxon>
        <taxon>Polyphaga</taxon>
        <taxon>Cucujiformia</taxon>
        <taxon>Nitidulidae</taxon>
        <taxon>Meligethinae</taxon>
        <taxon>Brassicogethes</taxon>
    </lineage>
</organism>
<keyword evidence="2 6" id="KW-0645">Protease</keyword>
<dbReference type="InterPro" id="IPR033116">
    <property type="entry name" value="TRYPSIN_SER"/>
</dbReference>
<reference evidence="9" key="1">
    <citation type="submission" date="2021-12" db="EMBL/GenBank/DDBJ databases">
        <authorList>
            <person name="King R."/>
        </authorList>
    </citation>
    <scope>NUCLEOTIDE SEQUENCE</scope>
</reference>
<dbReference type="PROSITE" id="PS00134">
    <property type="entry name" value="TRYPSIN_HIS"/>
    <property type="match status" value="1"/>
</dbReference>
<dbReference type="Pfam" id="PF00089">
    <property type="entry name" value="Trypsin"/>
    <property type="match status" value="1"/>
</dbReference>
<dbReference type="GO" id="GO:0006508">
    <property type="term" value="P:proteolysis"/>
    <property type="evidence" value="ECO:0007669"/>
    <property type="project" value="UniProtKB-KW"/>
</dbReference>
<sequence length="285" mass="31089">MVSKSVLVLLCSLAVANCFDFNGITFGPLNDLLPSLNFFPIDYLLGCKDLSSGSITNGEVINIIDNSHLVWLFFPINGTHGYACSGTLIGQTTVLTAAHCVQVKTKGQPIQIYILAQDLSKLSTDTTYIYREESFSTYDKRYDDDNAHDAGIITFSTPVTTATPIVLNKDCYFPTGTKVQPQGYGKASDNATTISKNPREVTTSIMDYKICNTIYLNSLYPNNLCTCGLSNENICGGDSGGPLLLNREQIGINSFGSIFGCEAYHPSGYTNICDVYDFIEPYLDA</sequence>
<evidence type="ECO:0000256" key="2">
    <source>
        <dbReference type="ARBA" id="ARBA00022670"/>
    </source>
</evidence>
<evidence type="ECO:0000256" key="5">
    <source>
        <dbReference type="ARBA" id="ARBA00023157"/>
    </source>
</evidence>
<dbReference type="InterPro" id="IPR001254">
    <property type="entry name" value="Trypsin_dom"/>
</dbReference>